<keyword evidence="4" id="KW-1185">Reference proteome</keyword>
<evidence type="ECO:0000256" key="1">
    <source>
        <dbReference type="SAM" id="MobiDB-lite"/>
    </source>
</evidence>
<dbReference type="Proteomes" id="UP000094112">
    <property type="component" value="Unassembled WGS sequence"/>
</dbReference>
<evidence type="ECO:0000313" key="3">
    <source>
        <dbReference type="EMBL" id="ODQ60451.1"/>
    </source>
</evidence>
<evidence type="ECO:0000259" key="2">
    <source>
        <dbReference type="Pfam" id="PF09770"/>
    </source>
</evidence>
<dbReference type="GeneID" id="30202077"/>
<dbReference type="EMBL" id="KV454210">
    <property type="protein sequence ID" value="ODQ60451.1"/>
    <property type="molecule type" value="Genomic_DNA"/>
</dbReference>
<dbReference type="RefSeq" id="XP_019039658.1">
    <property type="nucleotide sequence ID" value="XM_019184831.1"/>
</dbReference>
<proteinExistence type="predicted"/>
<feature type="domain" description="mRNA decay factor PAT1" evidence="2">
    <location>
        <begin position="7"/>
        <end position="47"/>
    </location>
</feature>
<name>A0A1E3P4P1_WICAA</name>
<dbReference type="AlphaFoldDB" id="A0A1E3P4P1"/>
<gene>
    <name evidence="3" type="ORF">WICANDRAFT_79047</name>
</gene>
<accession>A0A1E3P4P1</accession>
<reference evidence="3 4" key="1">
    <citation type="journal article" date="2016" name="Proc. Natl. Acad. Sci. U.S.A.">
        <title>Comparative genomics of biotechnologically important yeasts.</title>
        <authorList>
            <person name="Riley R."/>
            <person name="Haridas S."/>
            <person name="Wolfe K.H."/>
            <person name="Lopes M.R."/>
            <person name="Hittinger C.T."/>
            <person name="Goeker M."/>
            <person name="Salamov A.A."/>
            <person name="Wisecaver J.H."/>
            <person name="Long T.M."/>
            <person name="Calvey C.H."/>
            <person name="Aerts A.L."/>
            <person name="Barry K.W."/>
            <person name="Choi C."/>
            <person name="Clum A."/>
            <person name="Coughlan A.Y."/>
            <person name="Deshpande S."/>
            <person name="Douglass A.P."/>
            <person name="Hanson S.J."/>
            <person name="Klenk H.-P."/>
            <person name="LaButti K.M."/>
            <person name="Lapidus A."/>
            <person name="Lindquist E.A."/>
            <person name="Lipzen A.M."/>
            <person name="Meier-Kolthoff J.P."/>
            <person name="Ohm R.A."/>
            <person name="Otillar R.P."/>
            <person name="Pangilinan J.L."/>
            <person name="Peng Y."/>
            <person name="Rokas A."/>
            <person name="Rosa C.A."/>
            <person name="Scheuner C."/>
            <person name="Sibirny A.A."/>
            <person name="Slot J.C."/>
            <person name="Stielow J.B."/>
            <person name="Sun H."/>
            <person name="Kurtzman C.P."/>
            <person name="Blackwell M."/>
            <person name="Grigoriev I.V."/>
            <person name="Jeffries T.W."/>
        </authorList>
    </citation>
    <scope>NUCLEOTIDE SEQUENCE [LARGE SCALE GENOMIC DNA]</scope>
    <source>
        <strain evidence="4">ATCC 58044 / CBS 1984 / NCYC 433 / NRRL Y-366-8</strain>
    </source>
</reference>
<feature type="region of interest" description="Disordered" evidence="1">
    <location>
        <begin position="73"/>
        <end position="108"/>
    </location>
</feature>
<protein>
    <recommendedName>
        <fullName evidence="2">mRNA decay factor PAT1 domain-containing protein</fullName>
    </recommendedName>
</protein>
<dbReference type="STRING" id="683960.A0A1E3P4P1"/>
<organism evidence="3 4">
    <name type="scientific">Wickerhamomyces anomalus (strain ATCC 58044 / CBS 1984 / NCYC 433 / NRRL Y-366-8)</name>
    <name type="common">Yeast</name>
    <name type="synonym">Hansenula anomala</name>
    <dbReference type="NCBI Taxonomy" id="683960"/>
    <lineage>
        <taxon>Eukaryota</taxon>
        <taxon>Fungi</taxon>
        <taxon>Dikarya</taxon>
        <taxon>Ascomycota</taxon>
        <taxon>Saccharomycotina</taxon>
        <taxon>Saccharomycetes</taxon>
        <taxon>Phaffomycetales</taxon>
        <taxon>Wickerhamomycetaceae</taxon>
        <taxon>Wickerhamomyces</taxon>
    </lineage>
</organism>
<sequence length="148" mass="16309">MSYRDFKNNKDVLQFEDTYEGLDEEDDALNDETFGVDVPVGQAFDFGNPSESQPQPQLNFAQAARAPPQQISIQEPLGDDPLKPIESLWGGAPPVAPQQQQQQQQPKVLSLDELESQLTQNPASSQVISYSPVNRSLFILVSSSSETS</sequence>
<dbReference type="InterPro" id="IPR019167">
    <property type="entry name" value="PAT1_dom"/>
</dbReference>
<dbReference type="Pfam" id="PF09770">
    <property type="entry name" value="PAT1"/>
    <property type="match status" value="1"/>
</dbReference>
<evidence type="ECO:0000313" key="4">
    <source>
        <dbReference type="Proteomes" id="UP000094112"/>
    </source>
</evidence>